<keyword evidence="5" id="KW-0812">Transmembrane</keyword>
<keyword evidence="3" id="KW-0732">Signal</keyword>
<evidence type="ECO:0000256" key="2">
    <source>
        <dbReference type="ARBA" id="ARBA00022525"/>
    </source>
</evidence>
<dbReference type="OrthoDB" id="2216546at2"/>
<gene>
    <name evidence="8" type="ORF">BCR24_15520</name>
</gene>
<dbReference type="RefSeq" id="WP_100630476.1">
    <property type="nucleotide sequence ID" value="NZ_JAFBEZ010000020.1"/>
</dbReference>
<evidence type="ECO:0000259" key="7">
    <source>
        <dbReference type="Pfam" id="PF17210"/>
    </source>
</evidence>
<dbReference type="Proteomes" id="UP000094469">
    <property type="component" value="Unassembled WGS sequence"/>
</dbReference>
<evidence type="ECO:0000313" key="9">
    <source>
        <dbReference type="Proteomes" id="UP000094469"/>
    </source>
</evidence>
<evidence type="ECO:0000256" key="3">
    <source>
        <dbReference type="ARBA" id="ARBA00022729"/>
    </source>
</evidence>
<dbReference type="Pfam" id="PF05738">
    <property type="entry name" value="Cna_B"/>
    <property type="match status" value="1"/>
</dbReference>
<evidence type="ECO:0000313" key="8">
    <source>
        <dbReference type="EMBL" id="OEG22427.1"/>
    </source>
</evidence>
<dbReference type="InterPro" id="IPR033764">
    <property type="entry name" value="Sdr_B"/>
</dbReference>
<dbReference type="NCBIfam" id="TIGR01167">
    <property type="entry name" value="LPXTG_anchor"/>
    <property type="match status" value="1"/>
</dbReference>
<accession>A0A1E5HBV3</accession>
<dbReference type="PANTHER" id="PTHR23303:SF15">
    <property type="entry name" value="COLOSSIN-A"/>
    <property type="match status" value="1"/>
</dbReference>
<feature type="domain" description="SD-repeat containing protein B" evidence="7">
    <location>
        <begin position="1105"/>
        <end position="1217"/>
    </location>
</feature>
<dbReference type="Gene3D" id="2.60.40.1140">
    <property type="entry name" value="Collagen-binding surface protein Cna, B-type domain"/>
    <property type="match status" value="1"/>
</dbReference>
<dbReference type="STRING" id="1131292.BCR24_15520"/>
<dbReference type="Pfam" id="PF17210">
    <property type="entry name" value="SdrD_B"/>
    <property type="match status" value="2"/>
</dbReference>
<evidence type="ECO:0000259" key="6">
    <source>
        <dbReference type="Pfam" id="PF05738"/>
    </source>
</evidence>
<dbReference type="EMBL" id="MIKC01000017">
    <property type="protein sequence ID" value="OEG22427.1"/>
    <property type="molecule type" value="Genomic_DNA"/>
</dbReference>
<feature type="transmembrane region" description="Helical" evidence="5">
    <location>
        <begin position="1510"/>
        <end position="1527"/>
    </location>
</feature>
<evidence type="ECO:0000256" key="4">
    <source>
        <dbReference type="SAM" id="MobiDB-lite"/>
    </source>
</evidence>
<dbReference type="InterPro" id="IPR008454">
    <property type="entry name" value="Collagen-bd_Cna-like_B-typ_dom"/>
</dbReference>
<protein>
    <recommendedName>
        <fullName evidence="10">Gram-positive cocci surface proteins LPxTG domain-containing protein</fullName>
    </recommendedName>
</protein>
<keyword evidence="9" id="KW-1185">Reference proteome</keyword>
<comment type="subcellular location">
    <subcellularLocation>
        <location evidence="1">Secreted</location>
    </subcellularLocation>
</comment>
<keyword evidence="5" id="KW-0472">Membrane</keyword>
<comment type="caution">
    <text evidence="8">The sequence shown here is derived from an EMBL/GenBank/DDBJ whole genome shotgun (WGS) entry which is preliminary data.</text>
</comment>
<keyword evidence="5" id="KW-1133">Transmembrane helix</keyword>
<proteinExistence type="predicted"/>
<dbReference type="Gene3D" id="2.60.40.10">
    <property type="entry name" value="Immunoglobulins"/>
    <property type="match status" value="2"/>
</dbReference>
<dbReference type="SUPFAM" id="SSF49478">
    <property type="entry name" value="Cna protein B-type domain"/>
    <property type="match status" value="1"/>
</dbReference>
<evidence type="ECO:0000256" key="5">
    <source>
        <dbReference type="SAM" id="Phobius"/>
    </source>
</evidence>
<evidence type="ECO:0000256" key="1">
    <source>
        <dbReference type="ARBA" id="ARBA00004613"/>
    </source>
</evidence>
<sequence length="1536" mass="170979">MKKRKINVLMLVCLLVPIFLGPINAYGLAMDAEEVESTSANTQNLLRNEPLDETSMSSTHVEAVEKEHQLSNLEAEKKNQLNVTWVGVDGTETNYLNEIFTQEYWKGLLRVSGTVPREDHAEIRYIIDMGSDFNGTLSSKNPEVGVHNLPQNGQWEIISTSLLDEATEYCEEIDVVLEKKEMNNQKSSFEFNSIQLIYGESREEVKPLTLVLTIPTEEEETQKIPEIKPEQQGLSPIIRELPDIKNNNQPVANLSISEVYSNRTPLAGEYFDMTVRINSGSIGESDAPIKNTKIIVTLPDTIEIISVPESNVYQVTTENVGLNKQITINYLKELSVGKMLTLPFGLRFKRGVSLSTTTLNGLIKVSANNANGKEKTLDGIHPKINESVNHLIAEKDPDAEPIEIHTSKIKIVPESEVGGVNIKNGNLHIEFPAEIELYSVTYQGMNYPVVGPENGLYNVVIPVGDINVEGAVTTVDLTYEYPYSTTGMPKNHEIKATLKGERLDGTFVNDEVILSETVPSLGDLSGYPGIKFFTKTAPNRMLKEKDQTLAYTLSFSPKLDMRNSYLVDDPLRSSDEIDFFEGFRYQSFSWSAQKSKNPGITGLISTELFYQTKKNNNWVSMGPTSLGNTIQVSSLGLAADDYITTVKYVFTYQGSKNIPKDAGKVSISAVGKTMEGVKDPTLSLVDGLTNTLYIYGDRKHANASESAYEPFVQGGYEANQDNKNNTQTATTIFTGEGAYPGYSGWESPFYPRINDIGSTFSYKIRVNNVLGSGKLKDPILYITVPSSITIENVALTNPQNDPDAQIEIKQVSNTIQLVTIRYNNDWRNNENYNADHEIKITANGSKNVNSMEEFNNYLVSGDAKQNYDGGADWVTGVPGVGNVVAAMSKNRVVQFNRSVGLDSKMEISNNGADFSRFIHLLDQQGTGTDVTYRLTVPNNGNVKINELHVIDNLPNPQDTMTISADGRHSTIGGQLKSITLADGSYLDGNYELFYSLNTTAENNLRELNNLTNDQSIWQPWDGQTLLDKAVSAIKIIKKDGLESNQLVSFRLSYHVPKATNDLETLWNSFAVGGSYVDGTTNTTLEVGEPVKSGAYLAVDEPTKQIAGILWADENMNGLREESEIRIPDAEVNLYDWNNDLVETTKTKEDGSYEFNRLYNKKYRIIIKRVNSNFNLTTYQAGSDKTIDNDFLELDGAKQYGEAFVDLPTEEKPLDIDGGYTEPTTIDGYIWYDSNRDGRQSAGEAPTNDITVSLYRVDNNRQNLFVKKVQTGANGKYYFTGSDIKPGDYQIQAEIPVDYVPTIKGEGTEKQVSKFNLNGKTDSIKVTKGRNSEWDLGLLLALPTYTKIEGKKIWKGDKNKKSERPQSIKVQVYQDGQAYGNPFIVNSNQTDEWSFSLEGLPEYKVQSDQKYSYTMKEVDVPVNYTSEVDHTSLTITNTYIGDDTEKEPNSSDTEETTGESTSSSNNASEEKISPIEGNNSTSSSYPMSKNSERNETNRNKLPRTGEQPQNYYFMGIAILIGTIGILLMKRKSLENLK</sequence>
<dbReference type="CDD" id="cd00222">
    <property type="entry name" value="CollagenBindB"/>
    <property type="match status" value="1"/>
</dbReference>
<feature type="region of interest" description="Disordered" evidence="4">
    <location>
        <begin position="1434"/>
        <end position="1506"/>
    </location>
</feature>
<keyword evidence="2" id="KW-0964">Secreted</keyword>
<feature type="domain" description="SD-repeat containing protein B" evidence="7">
    <location>
        <begin position="1225"/>
        <end position="1337"/>
    </location>
</feature>
<name>A0A1E5HBV3_9ENTE</name>
<dbReference type="InterPro" id="IPR051417">
    <property type="entry name" value="SDr/BOS_complex"/>
</dbReference>
<evidence type="ECO:0008006" key="10">
    <source>
        <dbReference type="Google" id="ProtNLM"/>
    </source>
</evidence>
<feature type="compositionally biased region" description="Polar residues" evidence="4">
    <location>
        <begin position="1475"/>
        <end position="1488"/>
    </location>
</feature>
<feature type="compositionally biased region" description="Low complexity" evidence="4">
    <location>
        <begin position="1457"/>
        <end position="1466"/>
    </location>
</feature>
<dbReference type="PANTHER" id="PTHR23303">
    <property type="entry name" value="CARBOXYPEPTIDASE REGULATORY REGION-CONTAINING"/>
    <property type="match status" value="1"/>
</dbReference>
<dbReference type="SUPFAM" id="SSF117074">
    <property type="entry name" value="Hypothetical protein PA1324"/>
    <property type="match status" value="2"/>
</dbReference>
<reference evidence="9" key="1">
    <citation type="submission" date="2016-09" db="EMBL/GenBank/DDBJ databases">
        <authorList>
            <person name="Gulvik C.A."/>
        </authorList>
    </citation>
    <scope>NUCLEOTIDE SEQUENCE [LARGE SCALE GENOMIC DNA]</scope>
    <source>
        <strain evidence="9">LMG 26676</strain>
    </source>
</reference>
<dbReference type="GO" id="GO:0005576">
    <property type="term" value="C:extracellular region"/>
    <property type="evidence" value="ECO:0007669"/>
    <property type="project" value="UniProtKB-SubCell"/>
</dbReference>
<dbReference type="InterPro" id="IPR013783">
    <property type="entry name" value="Ig-like_fold"/>
</dbReference>
<feature type="domain" description="CNA-B" evidence="6">
    <location>
        <begin position="1347"/>
        <end position="1437"/>
    </location>
</feature>
<organism evidence="8 9">
    <name type="scientific">Enterococcus ureilyticus</name>
    <dbReference type="NCBI Taxonomy" id="1131292"/>
    <lineage>
        <taxon>Bacteria</taxon>
        <taxon>Bacillati</taxon>
        <taxon>Bacillota</taxon>
        <taxon>Bacilli</taxon>
        <taxon>Lactobacillales</taxon>
        <taxon>Enterococcaceae</taxon>
        <taxon>Enterococcus</taxon>
    </lineage>
</organism>